<dbReference type="Gene3D" id="3.40.50.300">
    <property type="entry name" value="P-loop containing nucleotide triphosphate hydrolases"/>
    <property type="match status" value="2"/>
</dbReference>
<dbReference type="InterPro" id="IPR027417">
    <property type="entry name" value="P-loop_NTPase"/>
</dbReference>
<feature type="compositionally biased region" description="Polar residues" evidence="8">
    <location>
        <begin position="12"/>
        <end position="23"/>
    </location>
</feature>
<keyword evidence="3 6" id="KW-0347">Helicase</keyword>
<evidence type="ECO:0000256" key="4">
    <source>
        <dbReference type="ARBA" id="ARBA00022840"/>
    </source>
</evidence>
<comment type="catalytic activity">
    <reaction evidence="7">
        <text>ATP + H2O = ADP + phosphate + H(+)</text>
        <dbReference type="Rhea" id="RHEA:13065"/>
        <dbReference type="ChEBI" id="CHEBI:15377"/>
        <dbReference type="ChEBI" id="CHEBI:15378"/>
        <dbReference type="ChEBI" id="CHEBI:30616"/>
        <dbReference type="ChEBI" id="CHEBI:43474"/>
        <dbReference type="ChEBI" id="CHEBI:456216"/>
        <dbReference type="EC" id="3.6.4.13"/>
    </reaction>
</comment>
<dbReference type="GO" id="GO:0016787">
    <property type="term" value="F:hydrolase activity"/>
    <property type="evidence" value="ECO:0007669"/>
    <property type="project" value="UniProtKB-KW"/>
</dbReference>
<dbReference type="InterPro" id="IPR014001">
    <property type="entry name" value="Helicase_ATP-bd"/>
</dbReference>
<dbReference type="CDD" id="cd17956">
    <property type="entry name" value="DEADc_DDX51"/>
    <property type="match status" value="1"/>
</dbReference>
<dbReference type="SMART" id="SM00490">
    <property type="entry name" value="HELICc"/>
    <property type="match status" value="1"/>
</dbReference>
<sequence>MFQIQRYDSESDSTPDTSNTGNELLTKINERVLLKRKRSSKIHEEKTTAYVEVPQEADEIQNTVNENSDEHISPRESDLNAQGVDNDDQDLQYPTEDFEEHDLLLALPEIEQPEQTPQEAAAVKLLGIPDWLAHPIIIEPDVTQSIDHPSLGLSERLVKRCKALGIYECFAVQTAVIPLLVRSRSLSDVHQSPGDICVSAPTGSGKTLAYVLPIIEVLSKRIVTRLRALIILPTRDLVIQVKETFEAFCKGTSLKVGAVTGQRAFVHDQEQIVGDFQDHRLGGKSKVDILIATPGRLIEHITLTPNFTLQHLRFLIIDEADRLLNQSYQDWLMHVLRATQAGITSQNKKDIFGIELDSFEIPKNDPVSYLLMENFMPVPKTEISETKVPTVLDFEFIQKLLFSATLTRNPEKIASLRLINPQYISVQASDFSEVEIKYTLPSSLREFMIVTSPTEKPLVVLYLLHNFNISSALCFTKSVDSAHRLAKLIQLFENMYAQTKESISTHDVNMDEAINQKEENSVITVAEYSSDLSQERRKNILKKFKRGEVRLLICSDLIARGMDLDRVDTVINYDVPVYMKKYVHRVGRTARAGRRGDAYSLVETQEANYFRGMLSKAGHMDKVKNIKINSTKLDPLKEVYGKSMSAFKDYMTNPKPSVARYQENVSNSMRIANEIQEIVLDDEAMVE</sequence>
<dbReference type="EC" id="3.6.4.13" evidence="7"/>
<evidence type="ECO:0000313" key="12">
    <source>
        <dbReference type="Proteomes" id="UP000789342"/>
    </source>
</evidence>
<dbReference type="InterPro" id="IPR000629">
    <property type="entry name" value="RNA-helicase_DEAD-box_CS"/>
</dbReference>
<evidence type="ECO:0000256" key="3">
    <source>
        <dbReference type="ARBA" id="ARBA00022806"/>
    </source>
</evidence>
<dbReference type="SMART" id="SM00487">
    <property type="entry name" value="DEXDc"/>
    <property type="match status" value="1"/>
</dbReference>
<feature type="region of interest" description="Disordered" evidence="8">
    <location>
        <begin position="65"/>
        <end position="88"/>
    </location>
</feature>
<feature type="region of interest" description="Disordered" evidence="8">
    <location>
        <begin position="1"/>
        <end position="25"/>
    </location>
</feature>
<dbReference type="GO" id="GO:0003723">
    <property type="term" value="F:RNA binding"/>
    <property type="evidence" value="ECO:0007669"/>
    <property type="project" value="UniProtKB-UniRule"/>
</dbReference>
<evidence type="ECO:0000256" key="8">
    <source>
        <dbReference type="SAM" id="MobiDB-lite"/>
    </source>
</evidence>
<keyword evidence="2 6" id="KW-0378">Hydrolase</keyword>
<name>A0A9N9AAG9_9GLOM</name>
<dbReference type="CDD" id="cd18787">
    <property type="entry name" value="SF2_C_DEAD"/>
    <property type="match status" value="1"/>
</dbReference>
<feature type="domain" description="Helicase C-terminal" evidence="10">
    <location>
        <begin position="478"/>
        <end position="634"/>
    </location>
</feature>
<dbReference type="Pfam" id="PF00271">
    <property type="entry name" value="Helicase_C"/>
    <property type="match status" value="1"/>
</dbReference>
<dbReference type="SUPFAM" id="SSF52540">
    <property type="entry name" value="P-loop containing nucleoside triphosphate hydrolases"/>
    <property type="match status" value="1"/>
</dbReference>
<dbReference type="EMBL" id="CAJVPV010002241">
    <property type="protein sequence ID" value="CAG8521870.1"/>
    <property type="molecule type" value="Genomic_DNA"/>
</dbReference>
<proteinExistence type="inferred from homology"/>
<evidence type="ECO:0000256" key="7">
    <source>
        <dbReference type="RuleBase" id="RU365068"/>
    </source>
</evidence>
<organism evidence="11 12">
    <name type="scientific">Acaulospora morrowiae</name>
    <dbReference type="NCBI Taxonomy" id="94023"/>
    <lineage>
        <taxon>Eukaryota</taxon>
        <taxon>Fungi</taxon>
        <taxon>Fungi incertae sedis</taxon>
        <taxon>Mucoromycota</taxon>
        <taxon>Glomeromycotina</taxon>
        <taxon>Glomeromycetes</taxon>
        <taxon>Diversisporales</taxon>
        <taxon>Acaulosporaceae</taxon>
        <taxon>Acaulospora</taxon>
    </lineage>
</organism>
<dbReference type="PROSITE" id="PS00039">
    <property type="entry name" value="DEAD_ATP_HELICASE"/>
    <property type="match status" value="1"/>
</dbReference>
<feature type="compositionally biased region" description="Basic and acidic residues" evidence="8">
    <location>
        <begin position="68"/>
        <end position="78"/>
    </location>
</feature>
<comment type="similarity">
    <text evidence="6">Belongs to the DEAD box helicase family.</text>
</comment>
<dbReference type="Proteomes" id="UP000789342">
    <property type="component" value="Unassembled WGS sequence"/>
</dbReference>
<keyword evidence="12" id="KW-1185">Reference proteome</keyword>
<keyword evidence="5 7" id="KW-0694">RNA-binding</keyword>
<feature type="domain" description="Helicase ATP-binding" evidence="9">
    <location>
        <begin position="187"/>
        <end position="424"/>
    </location>
</feature>
<evidence type="ECO:0000256" key="5">
    <source>
        <dbReference type="ARBA" id="ARBA00022884"/>
    </source>
</evidence>
<evidence type="ECO:0000256" key="1">
    <source>
        <dbReference type="ARBA" id="ARBA00022741"/>
    </source>
</evidence>
<comment type="domain">
    <text evidence="7">The Q motif is unique to and characteristic of the DEAD box family of RNA helicases and controls ATP binding and hydrolysis.</text>
</comment>
<accession>A0A9N9AAG9</accession>
<evidence type="ECO:0000313" key="11">
    <source>
        <dbReference type="EMBL" id="CAG8521870.1"/>
    </source>
</evidence>
<protein>
    <recommendedName>
        <fullName evidence="7">ATP-dependent RNA helicase</fullName>
        <ecNumber evidence="7">3.6.4.13</ecNumber>
    </recommendedName>
</protein>
<evidence type="ECO:0000259" key="9">
    <source>
        <dbReference type="PROSITE" id="PS51192"/>
    </source>
</evidence>
<evidence type="ECO:0000256" key="6">
    <source>
        <dbReference type="RuleBase" id="RU000492"/>
    </source>
</evidence>
<dbReference type="PROSITE" id="PS51194">
    <property type="entry name" value="HELICASE_CTER"/>
    <property type="match status" value="1"/>
</dbReference>
<dbReference type="GO" id="GO:0005524">
    <property type="term" value="F:ATP binding"/>
    <property type="evidence" value="ECO:0007669"/>
    <property type="project" value="UniProtKB-UniRule"/>
</dbReference>
<keyword evidence="1 6" id="KW-0547">Nucleotide-binding</keyword>
<evidence type="ECO:0000256" key="2">
    <source>
        <dbReference type="ARBA" id="ARBA00022801"/>
    </source>
</evidence>
<reference evidence="11" key="1">
    <citation type="submission" date="2021-06" db="EMBL/GenBank/DDBJ databases">
        <authorList>
            <person name="Kallberg Y."/>
            <person name="Tangrot J."/>
            <person name="Rosling A."/>
        </authorList>
    </citation>
    <scope>NUCLEOTIDE SEQUENCE</scope>
    <source>
        <strain evidence="11">CL551</strain>
    </source>
</reference>
<dbReference type="PANTHER" id="PTHR24031">
    <property type="entry name" value="RNA HELICASE"/>
    <property type="match status" value="1"/>
</dbReference>
<dbReference type="AlphaFoldDB" id="A0A9N9AAG9"/>
<comment type="caution">
    <text evidence="11">The sequence shown here is derived from an EMBL/GenBank/DDBJ whole genome shotgun (WGS) entry which is preliminary data.</text>
</comment>
<dbReference type="InterPro" id="IPR001650">
    <property type="entry name" value="Helicase_C-like"/>
</dbReference>
<dbReference type="InterPro" id="IPR011545">
    <property type="entry name" value="DEAD/DEAH_box_helicase_dom"/>
</dbReference>
<evidence type="ECO:0000259" key="10">
    <source>
        <dbReference type="PROSITE" id="PS51194"/>
    </source>
</evidence>
<dbReference type="GO" id="GO:0003724">
    <property type="term" value="F:RNA helicase activity"/>
    <property type="evidence" value="ECO:0007669"/>
    <property type="project" value="UniProtKB-EC"/>
</dbReference>
<dbReference type="OrthoDB" id="3370at2759"/>
<dbReference type="PROSITE" id="PS51192">
    <property type="entry name" value="HELICASE_ATP_BIND_1"/>
    <property type="match status" value="1"/>
</dbReference>
<dbReference type="Pfam" id="PF00270">
    <property type="entry name" value="DEAD"/>
    <property type="match status" value="1"/>
</dbReference>
<keyword evidence="4 6" id="KW-0067">ATP-binding</keyword>
<comment type="function">
    <text evidence="7">RNA helicase.</text>
</comment>
<gene>
    <name evidence="11" type="ORF">AMORRO_LOCUS4248</name>
</gene>